<evidence type="ECO:0000313" key="4">
    <source>
        <dbReference type="EMBL" id="AXR82211.1"/>
    </source>
</evidence>
<evidence type="ECO:0000313" key="3">
    <source>
        <dbReference type="EMBL" id="AXR77806.1"/>
    </source>
</evidence>
<gene>
    <name evidence="3" type="ORF">AArc1_1472</name>
    <name evidence="4" type="ORF">AArcMg_2214</name>
</gene>
<protein>
    <recommendedName>
        <fullName evidence="2">DUF8135 domain-containing protein</fullName>
    </recommendedName>
</protein>
<dbReference type="KEGG" id="nag:AArcMg_2214"/>
<evidence type="ECO:0000313" key="5">
    <source>
        <dbReference type="Proteomes" id="UP000258613"/>
    </source>
</evidence>
<dbReference type="InterPro" id="IPR058448">
    <property type="entry name" value="DUF8135"/>
</dbReference>
<dbReference type="EMBL" id="CP024047">
    <property type="protein sequence ID" value="AXR77806.1"/>
    <property type="molecule type" value="Genomic_DNA"/>
</dbReference>
<dbReference type="Pfam" id="PF26456">
    <property type="entry name" value="DUF8135"/>
    <property type="match status" value="1"/>
</dbReference>
<sequence>MTQRDDEIRSDEDRADSETRERGDDGANGGDEVASPLADLAGRVAEHEARSSTDDSIDELFDREAVTEIDSDRLWERLENGEAPEPGPDERERDVREIDAHRYCHQCEHFAEPPQVGCTRDGTEILELTALERFRVVDCPVVREDEELEREY</sequence>
<reference evidence="6" key="1">
    <citation type="submission" date="2017-10" db="EMBL/GenBank/DDBJ databases">
        <title>Phenotypic and genomic properties of facultatively anaerobic sulfur-reducing natronoarchaea from hypersaline soda lakes.</title>
        <authorList>
            <person name="Sorokin D.Y."/>
            <person name="Kublanov I.V."/>
            <person name="Roman P."/>
            <person name="Sinninghe Damste J.S."/>
            <person name="Golyshin P.N."/>
            <person name="Rojo D."/>
            <person name="Ciordia S."/>
            <person name="Mena Md.C."/>
            <person name="Ferrer M."/>
            <person name="Messina E."/>
            <person name="Smedile F."/>
            <person name="La Spada G."/>
            <person name="La Cono V."/>
            <person name="Yakimov M.M."/>
        </authorList>
    </citation>
    <scope>NUCLEOTIDE SEQUENCE [LARGE SCALE GENOMIC DNA]</scope>
    <source>
        <strain evidence="6">AArc1</strain>
    </source>
</reference>
<feature type="domain" description="DUF8135" evidence="2">
    <location>
        <begin position="96"/>
        <end position="145"/>
    </location>
</feature>
<feature type="compositionally biased region" description="Basic and acidic residues" evidence="1">
    <location>
        <begin position="60"/>
        <end position="80"/>
    </location>
</feature>
<dbReference type="AlphaFoldDB" id="A0A346PE61"/>
<dbReference type="Proteomes" id="UP000258707">
    <property type="component" value="Chromosome"/>
</dbReference>
<evidence type="ECO:0000259" key="2">
    <source>
        <dbReference type="Pfam" id="PF26456"/>
    </source>
</evidence>
<reference evidence="3" key="3">
    <citation type="journal article" date="2019" name="Int. J. Syst. Evol. Microbiol.">
        <title>Natronolimnobius sulfurireducens sp. nov. and Halalkaliarchaeum desulfuricum gen. nov., sp. nov., the first sulfur-respiring alkaliphilic haloarchaea from hypersaline alkaline lakes.</title>
        <authorList>
            <person name="Sorokin D.Y."/>
            <person name="Yakimov M."/>
            <person name="Messina E."/>
            <person name="Merkel A.Y."/>
            <person name="Bale N.J."/>
            <person name="Sinninghe Damste J.S."/>
        </authorList>
    </citation>
    <scope>NUCLEOTIDE SEQUENCE</scope>
    <source>
        <strain evidence="4">AArc-Mg</strain>
        <strain evidence="3">AArc1</strain>
    </source>
</reference>
<dbReference type="RefSeq" id="WP_117363932.1">
    <property type="nucleotide sequence ID" value="NZ_CP024047.1"/>
</dbReference>
<proteinExistence type="predicted"/>
<dbReference type="EMBL" id="CP027033">
    <property type="protein sequence ID" value="AXR82211.1"/>
    <property type="molecule type" value="Genomic_DNA"/>
</dbReference>
<evidence type="ECO:0000313" key="6">
    <source>
        <dbReference type="Proteomes" id="UP000258707"/>
    </source>
</evidence>
<keyword evidence="5" id="KW-1185">Reference proteome</keyword>
<dbReference type="OrthoDB" id="204982at2157"/>
<reference evidence="5" key="2">
    <citation type="submission" date="2018-02" db="EMBL/GenBank/DDBJ databases">
        <title>Phenotypic and genomic properties of facultatively anaerobic sulfur-reducing natronoarchaea from hypersaline soda lakes.</title>
        <authorList>
            <person name="Sorokin D.Y."/>
            <person name="Kublanov I.V."/>
            <person name="Roman P."/>
            <person name="Sinninghe Damste J.S."/>
            <person name="Golyshin P.N."/>
            <person name="Rojo D."/>
            <person name="Ciordia S."/>
            <person name="Mena M.D.C."/>
            <person name="Ferrer M."/>
            <person name="Messina E."/>
            <person name="Smedile F."/>
            <person name="La Spada G."/>
            <person name="La Cono V."/>
            <person name="Yakimov M.M."/>
        </authorList>
    </citation>
    <scope>NUCLEOTIDE SEQUENCE [LARGE SCALE GENOMIC DNA]</scope>
    <source>
        <strain evidence="5">AArc-Mg</strain>
    </source>
</reference>
<feature type="region of interest" description="Disordered" evidence="1">
    <location>
        <begin position="1"/>
        <end position="92"/>
    </location>
</feature>
<dbReference type="KEGG" id="nan:AArc1_1472"/>
<accession>A0A346PE61</accession>
<evidence type="ECO:0000256" key="1">
    <source>
        <dbReference type="SAM" id="MobiDB-lite"/>
    </source>
</evidence>
<feature type="compositionally biased region" description="Basic and acidic residues" evidence="1">
    <location>
        <begin position="16"/>
        <end position="25"/>
    </location>
</feature>
<dbReference type="GeneID" id="37642700"/>
<dbReference type="Proteomes" id="UP000258613">
    <property type="component" value="Chromosome"/>
</dbReference>
<feature type="compositionally biased region" description="Basic and acidic residues" evidence="1">
    <location>
        <begin position="44"/>
        <end position="53"/>
    </location>
</feature>
<name>A0A346PE61_9EURY</name>
<organism evidence="3 6">
    <name type="scientific">Natrarchaeobaculum sulfurireducens</name>
    <dbReference type="NCBI Taxonomy" id="2044521"/>
    <lineage>
        <taxon>Archaea</taxon>
        <taxon>Methanobacteriati</taxon>
        <taxon>Methanobacteriota</taxon>
        <taxon>Stenosarchaea group</taxon>
        <taxon>Halobacteria</taxon>
        <taxon>Halobacteriales</taxon>
        <taxon>Natrialbaceae</taxon>
        <taxon>Natrarchaeobaculum</taxon>
    </lineage>
</organism>
<accession>A0A346PRR6</accession>